<evidence type="ECO:0000256" key="1">
    <source>
        <dbReference type="ARBA" id="ARBA00006739"/>
    </source>
</evidence>
<dbReference type="Gene3D" id="3.90.550.10">
    <property type="entry name" value="Spore Coat Polysaccharide Biosynthesis Protein SpsA, Chain A"/>
    <property type="match status" value="1"/>
</dbReference>
<dbReference type="Pfam" id="PF00535">
    <property type="entry name" value="Glycos_transf_2"/>
    <property type="match status" value="1"/>
</dbReference>
<evidence type="ECO:0000256" key="2">
    <source>
        <dbReference type="ARBA" id="ARBA00022676"/>
    </source>
</evidence>
<dbReference type="PANTHER" id="PTHR43179:SF12">
    <property type="entry name" value="GALACTOFURANOSYLTRANSFERASE GLFT2"/>
    <property type="match status" value="1"/>
</dbReference>
<accession>A0A5N7MJS4</accession>
<dbReference type="InterPro" id="IPR001173">
    <property type="entry name" value="Glyco_trans_2-like"/>
</dbReference>
<gene>
    <name evidence="5" type="ORF">FS320_17215</name>
</gene>
<evidence type="ECO:0000256" key="3">
    <source>
        <dbReference type="ARBA" id="ARBA00022679"/>
    </source>
</evidence>
<dbReference type="SUPFAM" id="SSF53448">
    <property type="entry name" value="Nucleotide-diphospho-sugar transferases"/>
    <property type="match status" value="1"/>
</dbReference>
<sequence>MHAQIDEVFEIGGVIIARVRITSDFSRAQFYRCHLEQNGIVLSVAGSQWFEVLPSAPTLKTKKRAGRRVAASVSPSHQSGKAYLVAFGDAAVSQLSRDCPITVMVQADSAEIGRGSVKVSALDVARLQGVSFKSALCSAMQALGAQEIAAILNTSITVEPIENFGQFRVRDAIFANSGLILSAWISELAHRNIHFVTADIRCWVGPSQIARRPLERDTTETELAADCLTVPAVGSIVTAVLTTTGSSVVERLYLVEVDPSGAQATFYGPVTVTGSRSEQEAVRRVQEVFGPIQSLPRPLIQQVYRPLLALPKVMARARRFVFGPPVDETAPLSSIIIPFYGDAFFLNCVFHLQRVMGPGFELVLVVDDPRIWPEVYGRLSGRRSSITLPTTLLQCEENYGYARANNLGFRATKGDVIFLMNSDIMVVDPTVLRDAAETIRARRRAGGPAAIVGFTLLYEDDTIQHIGMEFPQSPLVGNMHLADHPMKGLPLTLYEGESTRKPAGVTGALMALSSGLYQKLEGFDAAYERGDFEDADLCLRAQQIGAEIQLHVRPGLYHLERQSIRRMGDADLREMITYMNCVEFNARWAAILAGQAQSSVETSARPVIRRRPISIRKRSAVQTSSDDLQRAGSRID</sequence>
<evidence type="ECO:0000313" key="5">
    <source>
        <dbReference type="EMBL" id="MPR26910.1"/>
    </source>
</evidence>
<comment type="similarity">
    <text evidence="1">Belongs to the glycosyltransferase 2 family.</text>
</comment>
<organism evidence="5 6">
    <name type="scientific">Microvirga tunisiensis</name>
    <dbReference type="NCBI Taxonomy" id="2108360"/>
    <lineage>
        <taxon>Bacteria</taxon>
        <taxon>Pseudomonadati</taxon>
        <taxon>Pseudomonadota</taxon>
        <taxon>Alphaproteobacteria</taxon>
        <taxon>Hyphomicrobiales</taxon>
        <taxon>Methylobacteriaceae</taxon>
        <taxon>Microvirga</taxon>
    </lineage>
</organism>
<protein>
    <submittedName>
        <fullName evidence="5">Glycosyltransferase</fullName>
    </submittedName>
</protein>
<keyword evidence="2" id="KW-0328">Glycosyltransferase</keyword>
<evidence type="ECO:0000313" key="6">
    <source>
        <dbReference type="Proteomes" id="UP000403266"/>
    </source>
</evidence>
<feature type="domain" description="Glycosyltransferase 2-like" evidence="4">
    <location>
        <begin position="334"/>
        <end position="441"/>
    </location>
</feature>
<reference evidence="5 6" key="1">
    <citation type="journal article" date="2019" name="Syst. Appl. Microbiol.">
        <title>Microvirga tunisiensis sp. nov., a root nodule symbiotic bacterium isolated from Lupinus micranthus and L. luteus grown in Northern Tunisia.</title>
        <authorList>
            <person name="Msaddak A."/>
            <person name="Rejili M."/>
            <person name="Duran D."/>
            <person name="Mars M."/>
            <person name="Palacios J.M."/>
            <person name="Ruiz-Argueso T."/>
            <person name="Rey L."/>
            <person name="Imperial J."/>
        </authorList>
    </citation>
    <scope>NUCLEOTIDE SEQUENCE [LARGE SCALE GENOMIC DNA]</scope>
    <source>
        <strain evidence="5 6">Lmie10</strain>
    </source>
</reference>
<keyword evidence="6" id="KW-1185">Reference proteome</keyword>
<dbReference type="EMBL" id="VOSK01000065">
    <property type="protein sequence ID" value="MPR26910.1"/>
    <property type="molecule type" value="Genomic_DNA"/>
</dbReference>
<evidence type="ECO:0000259" key="4">
    <source>
        <dbReference type="Pfam" id="PF00535"/>
    </source>
</evidence>
<dbReference type="InterPro" id="IPR029044">
    <property type="entry name" value="Nucleotide-diphossugar_trans"/>
</dbReference>
<dbReference type="AlphaFoldDB" id="A0A5N7MJS4"/>
<dbReference type="OrthoDB" id="9783791at2"/>
<keyword evidence="3 5" id="KW-0808">Transferase</keyword>
<proteinExistence type="inferred from homology"/>
<name>A0A5N7MJS4_9HYPH</name>
<dbReference type="Proteomes" id="UP000403266">
    <property type="component" value="Unassembled WGS sequence"/>
</dbReference>
<dbReference type="PANTHER" id="PTHR43179">
    <property type="entry name" value="RHAMNOSYLTRANSFERASE WBBL"/>
    <property type="match status" value="1"/>
</dbReference>
<comment type="caution">
    <text evidence="5">The sequence shown here is derived from an EMBL/GenBank/DDBJ whole genome shotgun (WGS) entry which is preliminary data.</text>
</comment>
<dbReference type="GO" id="GO:0016757">
    <property type="term" value="F:glycosyltransferase activity"/>
    <property type="evidence" value="ECO:0007669"/>
    <property type="project" value="UniProtKB-KW"/>
</dbReference>
<dbReference type="RefSeq" id="WP_152713059.1">
    <property type="nucleotide sequence ID" value="NZ_VOSJ01000065.1"/>
</dbReference>